<proteinExistence type="inferred from homology"/>
<dbReference type="NCBIfam" id="NF003507">
    <property type="entry name" value="PRK05170.2-5"/>
    <property type="match status" value="1"/>
</dbReference>
<gene>
    <name evidence="2" type="ORF">CR492_07575</name>
</gene>
<name>A0A2J7TIM7_METSI</name>
<dbReference type="Pfam" id="PF03692">
    <property type="entry name" value="CxxCxxCC"/>
    <property type="match status" value="1"/>
</dbReference>
<dbReference type="RefSeq" id="WP_102843223.1">
    <property type="nucleotide sequence ID" value="NZ_PDZR01000006.1"/>
</dbReference>
<accession>A0A2J7TIM7</accession>
<dbReference type="AlphaFoldDB" id="A0A2J7TIM7"/>
<dbReference type="HAMAP" id="MF_00676">
    <property type="entry name" value="UPF0260"/>
    <property type="match status" value="1"/>
</dbReference>
<comment type="similarity">
    <text evidence="1">Belongs to the UPF0260 family.</text>
</comment>
<evidence type="ECO:0000313" key="3">
    <source>
        <dbReference type="Proteomes" id="UP000236286"/>
    </source>
</evidence>
<dbReference type="OrthoDB" id="9786855at2"/>
<dbReference type="InterPro" id="IPR005358">
    <property type="entry name" value="Puta_zinc/iron-chelating_dom"/>
</dbReference>
<dbReference type="InterPro" id="IPR008228">
    <property type="entry name" value="UCP006173"/>
</dbReference>
<sequence>MGRAPAPKEQKTAATPFWRQKSLEEMNKTEWESLCDGCGRCCLVKLEDEDTGEIHFTEIACRLFDAGACRCADYANRRRRVRDCIKLTPETARGLSWLPPSCAYRLVSEGRDLYWWHPLVSGSTETVHEAGASARGKVVALETEIALNDYPHHIVKWPGKLPPRVKKPARRAKGAD</sequence>
<comment type="caution">
    <text evidence="2">The sequence shown here is derived from an EMBL/GenBank/DDBJ whole genome shotgun (WGS) entry which is preliminary data.</text>
</comment>
<dbReference type="PIRSF" id="PIRSF006173">
    <property type="entry name" value="UCP006173"/>
    <property type="match status" value="1"/>
</dbReference>
<dbReference type="PANTHER" id="PTHR37421">
    <property type="entry name" value="UPF0260 PROTEIN YCGN"/>
    <property type="match status" value="1"/>
</dbReference>
<organism evidence="2 3">
    <name type="scientific">Methylocella silvestris</name>
    <dbReference type="NCBI Taxonomy" id="199596"/>
    <lineage>
        <taxon>Bacteria</taxon>
        <taxon>Pseudomonadati</taxon>
        <taxon>Pseudomonadota</taxon>
        <taxon>Alphaproteobacteria</taxon>
        <taxon>Hyphomicrobiales</taxon>
        <taxon>Beijerinckiaceae</taxon>
        <taxon>Methylocella</taxon>
    </lineage>
</organism>
<dbReference type="PANTHER" id="PTHR37421:SF1">
    <property type="entry name" value="UPF0260 PROTEIN YCGN"/>
    <property type="match status" value="1"/>
</dbReference>
<dbReference type="EMBL" id="PDZR01000006">
    <property type="protein sequence ID" value="PNG26630.1"/>
    <property type="molecule type" value="Genomic_DNA"/>
</dbReference>
<evidence type="ECO:0000313" key="2">
    <source>
        <dbReference type="EMBL" id="PNG26630.1"/>
    </source>
</evidence>
<dbReference type="NCBIfam" id="NF003501">
    <property type="entry name" value="PRK05170.1-5"/>
    <property type="match status" value="1"/>
</dbReference>
<protein>
    <recommendedName>
        <fullName evidence="1">UPF0260 protein CR492_07575</fullName>
    </recommendedName>
</protein>
<evidence type="ECO:0000256" key="1">
    <source>
        <dbReference type="HAMAP-Rule" id="MF_00676"/>
    </source>
</evidence>
<dbReference type="Proteomes" id="UP000236286">
    <property type="component" value="Unassembled WGS sequence"/>
</dbReference>
<reference evidence="2 3" key="1">
    <citation type="submission" date="2017-10" db="EMBL/GenBank/DDBJ databases">
        <title>Genome announcement of Methylocella silvestris TVC from permafrost.</title>
        <authorList>
            <person name="Wang J."/>
            <person name="Geng K."/>
            <person name="Ul-Haque F."/>
            <person name="Crombie A.T."/>
            <person name="Street L.E."/>
            <person name="Wookey P.A."/>
            <person name="Murrell J.C."/>
            <person name="Pratscher J."/>
        </authorList>
    </citation>
    <scope>NUCLEOTIDE SEQUENCE [LARGE SCALE GENOMIC DNA]</scope>
    <source>
        <strain evidence="2 3">TVC</strain>
    </source>
</reference>